<dbReference type="STRING" id="929556.Solca_0569"/>
<evidence type="ECO:0000313" key="1">
    <source>
        <dbReference type="EMBL" id="AFD05699.1"/>
    </source>
</evidence>
<dbReference type="PANTHER" id="PTHR39186:SF1">
    <property type="entry name" value="DUF2071 DOMAIN-CONTAINING PROTEIN"/>
    <property type="match status" value="1"/>
</dbReference>
<accession>H8KP62</accession>
<dbReference type="OrthoDB" id="1421826at2"/>
<dbReference type="HOGENOM" id="CLU_102511_0_0_10"/>
<dbReference type="InterPro" id="IPR018644">
    <property type="entry name" value="DUF2071"/>
</dbReference>
<dbReference type="AlphaFoldDB" id="H8KP62"/>
<dbReference type="KEGG" id="scn:Solca_0569"/>
<dbReference type="eggNOG" id="COG3361">
    <property type="taxonomic scope" value="Bacteria"/>
</dbReference>
<evidence type="ECO:0000313" key="2">
    <source>
        <dbReference type="Proteomes" id="UP000007590"/>
    </source>
</evidence>
<dbReference type="EMBL" id="CP003349">
    <property type="protein sequence ID" value="AFD05699.1"/>
    <property type="molecule type" value="Genomic_DNA"/>
</dbReference>
<organism evidence="1 2">
    <name type="scientific">Solitalea canadensis (strain ATCC 29591 / DSM 3403 / JCM 21819 / LMG 8368 / NBRC 15130 / NCIMB 12057 / USAM 9D)</name>
    <name type="common">Flexibacter canadensis</name>
    <dbReference type="NCBI Taxonomy" id="929556"/>
    <lineage>
        <taxon>Bacteria</taxon>
        <taxon>Pseudomonadati</taxon>
        <taxon>Bacteroidota</taxon>
        <taxon>Sphingobacteriia</taxon>
        <taxon>Sphingobacteriales</taxon>
        <taxon>Sphingobacteriaceae</taxon>
        <taxon>Solitalea</taxon>
    </lineage>
</organism>
<gene>
    <name evidence="1" type="ordered locus">Solca_0569</name>
</gene>
<evidence type="ECO:0008006" key="3">
    <source>
        <dbReference type="Google" id="ProtNLM"/>
    </source>
</evidence>
<dbReference type="Proteomes" id="UP000007590">
    <property type="component" value="Chromosome"/>
</dbReference>
<protein>
    <recommendedName>
        <fullName evidence="3">DUF2071 domain-containing protein</fullName>
    </recommendedName>
</protein>
<dbReference type="Pfam" id="PF09844">
    <property type="entry name" value="DUF2071"/>
    <property type="match status" value="1"/>
</dbReference>
<sequence length="238" mass="28061">MNSIFLSAEWRKLVMANYVVDPSLLLPYLPYKTELDCFNNQCYLSLVGFRFLNTKLKGVKIPFHSNFEEVNLRFYVRFKSNNEWKRGVVFIKEIVPKPALAFVANTLYKENYDTMPMKHEWKTTENSLFVSYQWNWNDKWNQLSVSAANKPMPILQGSEAEFITEHYWGYTKLNDKKTSEYEVEHPRWKTYLINSYEIDVDFASIYDERFSFLNKATPTSVFLAEGSIINVRSVTTVV</sequence>
<proteinExistence type="predicted"/>
<reference evidence="1" key="1">
    <citation type="submission" date="2012-02" db="EMBL/GenBank/DDBJ databases">
        <title>The complete genome of Solitalea canadensis DSM 3403.</title>
        <authorList>
            <consortium name="US DOE Joint Genome Institute (JGI-PGF)"/>
            <person name="Lucas S."/>
            <person name="Copeland A."/>
            <person name="Lapidus A."/>
            <person name="Glavina del Rio T."/>
            <person name="Dalin E."/>
            <person name="Tice H."/>
            <person name="Bruce D."/>
            <person name="Goodwin L."/>
            <person name="Pitluck S."/>
            <person name="Peters L."/>
            <person name="Ovchinnikova G."/>
            <person name="Lu M."/>
            <person name="Kyrpides N."/>
            <person name="Mavromatis K."/>
            <person name="Ivanova N."/>
            <person name="Brettin T."/>
            <person name="Detter J.C."/>
            <person name="Han C."/>
            <person name="Larimer F."/>
            <person name="Land M."/>
            <person name="Hauser L."/>
            <person name="Markowitz V."/>
            <person name="Cheng J.-F."/>
            <person name="Hugenholtz P."/>
            <person name="Woyke T."/>
            <person name="Wu D."/>
            <person name="Spring S."/>
            <person name="Schroeder M."/>
            <person name="Kopitz M."/>
            <person name="Brambilla E."/>
            <person name="Klenk H.-P."/>
            <person name="Eisen J.A."/>
        </authorList>
    </citation>
    <scope>NUCLEOTIDE SEQUENCE</scope>
    <source>
        <strain evidence="1">DSM 3403</strain>
    </source>
</reference>
<name>H8KP62_SOLCM</name>
<dbReference type="RefSeq" id="WP_014678927.1">
    <property type="nucleotide sequence ID" value="NC_017770.1"/>
</dbReference>
<dbReference type="PANTHER" id="PTHR39186">
    <property type="entry name" value="DUF2071 FAMILY PROTEIN"/>
    <property type="match status" value="1"/>
</dbReference>
<keyword evidence="2" id="KW-1185">Reference proteome</keyword>